<accession>A0A068SKE9</accession>
<organism evidence="1 2">
    <name type="scientific">Neorhizobium galegae bv. orientalis str. HAMBI 540</name>
    <dbReference type="NCBI Taxonomy" id="1028800"/>
    <lineage>
        <taxon>Bacteria</taxon>
        <taxon>Pseudomonadati</taxon>
        <taxon>Pseudomonadota</taxon>
        <taxon>Alphaproteobacteria</taxon>
        <taxon>Hyphomicrobiales</taxon>
        <taxon>Rhizobiaceae</taxon>
        <taxon>Rhizobium/Agrobacterium group</taxon>
        <taxon>Neorhizobium</taxon>
    </lineage>
</organism>
<evidence type="ECO:0000313" key="2">
    <source>
        <dbReference type="Proteomes" id="UP000028181"/>
    </source>
</evidence>
<protein>
    <submittedName>
        <fullName evidence="1">Uncharacterized protein</fullName>
    </submittedName>
</protein>
<reference evidence="2" key="1">
    <citation type="journal article" date="2014" name="BMC Genomics">
        <title>Genome sequencing of two Neorhizobium galegae strains reveals a noeT gene responsible for the unusual acetylation of the nodulation factors.</title>
        <authorList>
            <person name="Osterman J."/>
            <person name="Marsh J."/>
            <person name="Laine P.K."/>
            <person name="Zeng Z."/>
            <person name="Alatalo E."/>
            <person name="Sullivan J.T."/>
            <person name="Young J.P."/>
            <person name="Thomas-Oates J."/>
            <person name="Paulin L."/>
            <person name="Lindstrom K."/>
        </authorList>
    </citation>
    <scope>NUCLEOTIDE SEQUENCE [LARGE SCALE GENOMIC DNA]</scope>
    <source>
        <strain evidence="2">HAMBI 540</strain>
    </source>
</reference>
<evidence type="ECO:0000313" key="1">
    <source>
        <dbReference type="EMBL" id="CDN46563.1"/>
    </source>
</evidence>
<dbReference type="Proteomes" id="UP000028181">
    <property type="component" value="Chromosome I"/>
</dbReference>
<dbReference type="EMBL" id="HG938353">
    <property type="protein sequence ID" value="CDN46563.1"/>
    <property type="molecule type" value="Genomic_DNA"/>
</dbReference>
<name>A0A068SKE9_NEOGA</name>
<dbReference type="KEGG" id="ngg:RG540_CH03710"/>
<proteinExistence type="predicted"/>
<dbReference type="PATRIC" id="fig|1028800.3.peg.371"/>
<dbReference type="AlphaFoldDB" id="A0A068SKE9"/>
<keyword evidence="2" id="KW-1185">Reference proteome</keyword>
<gene>
    <name evidence="1" type="ORF">RG540_CH03710</name>
</gene>
<sequence length="48" mass="5440">MPCKEREVIFVRAKPSKAVKAEIRHAKAGLSSREIVTLRAENGKGWKY</sequence>
<dbReference type="HOGENOM" id="CLU_3155338_0_0_5"/>